<reference evidence="2 3" key="1">
    <citation type="submission" date="2019-02" db="EMBL/GenBank/DDBJ databases">
        <title>Kribbella capetownensis sp. nov. and Kribbella speibonae sp. nov., isolated from soil.</title>
        <authorList>
            <person name="Curtis S.M."/>
            <person name="Norton I."/>
            <person name="Everest G.J."/>
            <person name="Meyers P.R."/>
        </authorList>
    </citation>
    <scope>NUCLEOTIDE SEQUENCE [LARGE SCALE GENOMIC DNA]</scope>
    <source>
        <strain evidence="2 3">YM53</strain>
    </source>
</reference>
<name>A0A4R0JNL6_9ACTN</name>
<evidence type="ECO:0000313" key="3">
    <source>
        <dbReference type="Proteomes" id="UP000293342"/>
    </source>
</evidence>
<protein>
    <submittedName>
        <fullName evidence="2">DUF899 domain-containing protein</fullName>
    </submittedName>
</protein>
<gene>
    <name evidence="2" type="ORF">E0H75_22195</name>
</gene>
<dbReference type="Pfam" id="PF05988">
    <property type="entry name" value="DUF899"/>
    <property type="match status" value="1"/>
</dbReference>
<evidence type="ECO:0000313" key="2">
    <source>
        <dbReference type="EMBL" id="TCC47494.1"/>
    </source>
</evidence>
<dbReference type="RefSeq" id="WP_131515565.1">
    <property type="nucleotide sequence ID" value="NZ_SJKD01000005.1"/>
</dbReference>
<organism evidence="2 3">
    <name type="scientific">Kribbella capetownensis</name>
    <dbReference type="NCBI Taxonomy" id="1572659"/>
    <lineage>
        <taxon>Bacteria</taxon>
        <taxon>Bacillati</taxon>
        <taxon>Actinomycetota</taxon>
        <taxon>Actinomycetes</taxon>
        <taxon>Propionibacteriales</taxon>
        <taxon>Kribbellaceae</taxon>
        <taxon>Kribbella</taxon>
    </lineage>
</organism>
<dbReference type="AlphaFoldDB" id="A0A4R0JNL6"/>
<feature type="region of interest" description="Disordered" evidence="1">
    <location>
        <begin position="228"/>
        <end position="257"/>
    </location>
</feature>
<dbReference type="InterPro" id="IPR010296">
    <property type="entry name" value="DUF899_thioredox"/>
</dbReference>
<accession>A0A4R0JNL6</accession>
<comment type="caution">
    <text evidence="2">The sequence shown here is derived from an EMBL/GenBank/DDBJ whole genome shotgun (WGS) entry which is preliminary data.</text>
</comment>
<evidence type="ECO:0000256" key="1">
    <source>
        <dbReference type="SAM" id="MobiDB-lite"/>
    </source>
</evidence>
<dbReference type="OrthoDB" id="4721017at2"/>
<dbReference type="EMBL" id="SJKD01000005">
    <property type="protein sequence ID" value="TCC47494.1"/>
    <property type="molecule type" value="Genomic_DNA"/>
</dbReference>
<dbReference type="Proteomes" id="UP000293342">
    <property type="component" value="Unassembled WGS sequence"/>
</dbReference>
<sequence length="257" mass="28568">MTEATATPPIVDRETFLRERRGLLAREKAHTREGDAIAAARRRLPMTEVDASATLVGEHGPVSLLEVFDDRDQLIAYKHMWHTGKGIAGQCEGCTASIFDVHDASYLNHRGVSFAVFCEGPWEEIVPFREFMGYTLPWYSMAGVEDLGVGPGLLDEPGNIACYLRIGERVFLTHETIGRGVETIMAQAHLLDLTVYGRQEVWEDSPAGWPQYRTYTWWAKDGRPVPQWTRPGAVRRDESAGDPAGHCCGQPASEPGQ</sequence>
<keyword evidence="3" id="KW-1185">Reference proteome</keyword>
<proteinExistence type="predicted"/>